<dbReference type="EMBL" id="PDCR01000109">
    <property type="protein sequence ID" value="PEG50589.1"/>
    <property type="molecule type" value="Genomic_DNA"/>
</dbReference>
<accession>A0A2A7NL15</accession>
<evidence type="ECO:0000313" key="2">
    <source>
        <dbReference type="Proteomes" id="UP000220340"/>
    </source>
</evidence>
<feature type="non-terminal residue" evidence="1">
    <location>
        <position position="1"/>
    </location>
</feature>
<keyword evidence="2" id="KW-1185">Reference proteome</keyword>
<reference evidence="1 2" key="1">
    <citation type="submission" date="2017-10" db="EMBL/GenBank/DDBJ databases">
        <title>The new phylogeny of genus Mycobacterium.</title>
        <authorList>
            <person name="Tortoli E."/>
            <person name="Trovato A."/>
            <person name="Cirillo D.M."/>
        </authorList>
    </citation>
    <scope>NUCLEOTIDE SEQUENCE [LARGE SCALE GENOMIC DNA]</scope>
    <source>
        <strain evidence="1 2">IP141170001</strain>
    </source>
</reference>
<dbReference type="Proteomes" id="UP000220340">
    <property type="component" value="Unassembled WGS sequence"/>
</dbReference>
<comment type="caution">
    <text evidence="1">The sequence shown here is derived from an EMBL/GenBank/DDBJ whole genome shotgun (WGS) entry which is preliminary data.</text>
</comment>
<gene>
    <name evidence="1" type="ORF">CRI78_28805</name>
</gene>
<organism evidence="1 2">
    <name type="scientific">Mycolicibacterium diernhoferi</name>
    <dbReference type="NCBI Taxonomy" id="1801"/>
    <lineage>
        <taxon>Bacteria</taxon>
        <taxon>Bacillati</taxon>
        <taxon>Actinomycetota</taxon>
        <taxon>Actinomycetes</taxon>
        <taxon>Mycobacteriales</taxon>
        <taxon>Mycobacteriaceae</taxon>
        <taxon>Mycolicibacterium</taxon>
    </lineage>
</organism>
<protein>
    <submittedName>
        <fullName evidence="1">Benzoylsuccinyl-CoA thiolase</fullName>
    </submittedName>
</protein>
<evidence type="ECO:0000313" key="1">
    <source>
        <dbReference type="EMBL" id="PEG50589.1"/>
    </source>
</evidence>
<proteinExistence type="predicted"/>
<sequence length="44" mass="4776">LGKVVEGTLAADLKVGMPMELTTMTLYVDDDGVARTTHAWRIAQ</sequence>
<name>A0A2A7NL15_9MYCO</name>
<dbReference type="AlphaFoldDB" id="A0A2A7NL15"/>